<accession>A0A7V4TXP0</accession>
<name>A0A7V4TXP0_CALAY</name>
<dbReference type="Gene3D" id="3.90.550.10">
    <property type="entry name" value="Spore Coat Polysaccharide Biosynthesis Protein SpsA, Chain A"/>
    <property type="match status" value="1"/>
</dbReference>
<dbReference type="Proteomes" id="UP000885779">
    <property type="component" value="Unassembled WGS sequence"/>
</dbReference>
<dbReference type="AlphaFoldDB" id="A0A7V4TXP0"/>
<dbReference type="PANTHER" id="PTHR43584:SF8">
    <property type="entry name" value="N-ACETYLMURAMATE ALPHA-1-PHOSPHATE URIDYLYLTRANSFERASE"/>
    <property type="match status" value="1"/>
</dbReference>
<gene>
    <name evidence="4" type="ORF">ENK44_01585</name>
</gene>
<evidence type="ECO:0000256" key="2">
    <source>
        <dbReference type="ARBA" id="ARBA00022695"/>
    </source>
</evidence>
<dbReference type="InterPro" id="IPR029044">
    <property type="entry name" value="Nucleotide-diphossugar_trans"/>
</dbReference>
<organism evidence="4">
    <name type="scientific">Caldithrix abyssi</name>
    <dbReference type="NCBI Taxonomy" id="187145"/>
    <lineage>
        <taxon>Bacteria</taxon>
        <taxon>Pseudomonadati</taxon>
        <taxon>Calditrichota</taxon>
        <taxon>Calditrichia</taxon>
        <taxon>Calditrichales</taxon>
        <taxon>Calditrichaceae</taxon>
        <taxon>Caldithrix</taxon>
    </lineage>
</organism>
<protein>
    <recommendedName>
        <fullName evidence="3">Nucleotidyl transferase domain-containing protein</fullName>
    </recommendedName>
</protein>
<comment type="caution">
    <text evidence="4">The sequence shown here is derived from an EMBL/GenBank/DDBJ whole genome shotgun (WGS) entry which is preliminary data.</text>
</comment>
<feature type="domain" description="Nucleotidyl transferase" evidence="3">
    <location>
        <begin position="4"/>
        <end position="232"/>
    </location>
</feature>
<dbReference type="InterPro" id="IPR050065">
    <property type="entry name" value="GlmU-like"/>
</dbReference>
<keyword evidence="2" id="KW-0548">Nucleotidyltransferase</keyword>
<dbReference type="Pfam" id="PF00483">
    <property type="entry name" value="NTP_transferase"/>
    <property type="match status" value="1"/>
</dbReference>
<sequence>MCRKAVIIAAGFGNRLWPRTQKIPKTLLPFGEGTILSTITDNLSRAGIKEFVLVVGYNADHILDYLEKNKRLGKQITIVQNDEWERGNGLSVLKAEDAVGDEPFILSMSDHIVPETSLRRIIESEKTENLLLVDKRPEQIYDIDDATKVWLEDDTIVHIGKEILPYNGIDCGIFRLDKSFFESMRRRLELGQESISAAVQGLIDNNNMKAVFLNGREKWIDIDTPEAYRYALQNKAIFDL</sequence>
<dbReference type="EMBL" id="DRQG01000016">
    <property type="protein sequence ID" value="HGY54370.1"/>
    <property type="molecule type" value="Genomic_DNA"/>
</dbReference>
<evidence type="ECO:0000313" key="4">
    <source>
        <dbReference type="EMBL" id="HGY54370.1"/>
    </source>
</evidence>
<dbReference type="GO" id="GO:0016779">
    <property type="term" value="F:nucleotidyltransferase activity"/>
    <property type="evidence" value="ECO:0007669"/>
    <property type="project" value="UniProtKB-KW"/>
</dbReference>
<dbReference type="InterPro" id="IPR005835">
    <property type="entry name" value="NTP_transferase_dom"/>
</dbReference>
<proteinExistence type="predicted"/>
<keyword evidence="1" id="KW-0808">Transferase</keyword>
<reference evidence="4" key="1">
    <citation type="journal article" date="2020" name="mSystems">
        <title>Genome- and Community-Level Interaction Insights into Carbon Utilization and Element Cycling Functions of Hydrothermarchaeota in Hydrothermal Sediment.</title>
        <authorList>
            <person name="Zhou Z."/>
            <person name="Liu Y."/>
            <person name="Xu W."/>
            <person name="Pan J."/>
            <person name="Luo Z.H."/>
            <person name="Li M."/>
        </authorList>
    </citation>
    <scope>NUCLEOTIDE SEQUENCE [LARGE SCALE GENOMIC DNA]</scope>
    <source>
        <strain evidence="4">HyVt-577</strain>
    </source>
</reference>
<dbReference type="SUPFAM" id="SSF53448">
    <property type="entry name" value="Nucleotide-diphospho-sugar transferases"/>
    <property type="match status" value="1"/>
</dbReference>
<dbReference type="PANTHER" id="PTHR43584">
    <property type="entry name" value="NUCLEOTIDYL TRANSFERASE"/>
    <property type="match status" value="1"/>
</dbReference>
<evidence type="ECO:0000256" key="1">
    <source>
        <dbReference type="ARBA" id="ARBA00022679"/>
    </source>
</evidence>
<evidence type="ECO:0000259" key="3">
    <source>
        <dbReference type="Pfam" id="PF00483"/>
    </source>
</evidence>